<feature type="transmembrane region" description="Helical" evidence="6">
    <location>
        <begin position="21"/>
        <end position="39"/>
    </location>
</feature>
<keyword evidence="5 6" id="KW-0472">Membrane</keyword>
<dbReference type="SUPFAM" id="SSF103473">
    <property type="entry name" value="MFS general substrate transporter"/>
    <property type="match status" value="1"/>
</dbReference>
<feature type="domain" description="Major facilitator superfamily (MFS) profile" evidence="7">
    <location>
        <begin position="26"/>
        <end position="436"/>
    </location>
</feature>
<dbReference type="Proteomes" id="UP000182063">
    <property type="component" value="Chromosome"/>
</dbReference>
<dbReference type="GO" id="GO:0016020">
    <property type="term" value="C:membrane"/>
    <property type="evidence" value="ECO:0007669"/>
    <property type="project" value="UniProtKB-SubCell"/>
</dbReference>
<dbReference type="PANTHER" id="PTHR23505">
    <property type="entry name" value="SPINSTER"/>
    <property type="match status" value="1"/>
</dbReference>
<dbReference type="PROSITE" id="PS50850">
    <property type="entry name" value="MFS"/>
    <property type="match status" value="1"/>
</dbReference>
<dbReference type="PANTHER" id="PTHR23505:SF79">
    <property type="entry name" value="PROTEIN SPINSTER"/>
    <property type="match status" value="1"/>
</dbReference>
<dbReference type="InterPro" id="IPR044770">
    <property type="entry name" value="MFS_spinster-like"/>
</dbReference>
<dbReference type="KEGG" id="sphj:BSL82_08790"/>
<gene>
    <name evidence="8" type="ORF">BSL82_08790</name>
</gene>
<dbReference type="InterPro" id="IPR020846">
    <property type="entry name" value="MFS_dom"/>
</dbReference>
<dbReference type="Pfam" id="PF07690">
    <property type="entry name" value="MFS_1"/>
    <property type="match status" value="1"/>
</dbReference>
<evidence type="ECO:0000313" key="9">
    <source>
        <dbReference type="Proteomes" id="UP000182063"/>
    </source>
</evidence>
<feature type="transmembrane region" description="Helical" evidence="6">
    <location>
        <begin position="376"/>
        <end position="397"/>
    </location>
</feature>
<evidence type="ECO:0000256" key="1">
    <source>
        <dbReference type="ARBA" id="ARBA00004141"/>
    </source>
</evidence>
<keyword evidence="3 6" id="KW-0812">Transmembrane</keyword>
<keyword evidence="9" id="KW-1185">Reference proteome</keyword>
<feature type="transmembrane region" description="Helical" evidence="6">
    <location>
        <begin position="92"/>
        <end position="112"/>
    </location>
</feature>
<dbReference type="EMBL" id="CP018221">
    <property type="protein sequence ID" value="API59394.1"/>
    <property type="molecule type" value="Genomic_DNA"/>
</dbReference>
<dbReference type="GO" id="GO:0022857">
    <property type="term" value="F:transmembrane transporter activity"/>
    <property type="evidence" value="ECO:0007669"/>
    <property type="project" value="InterPro"/>
</dbReference>
<organism evidence="8 9">
    <name type="scientific">Tardibacter chloracetimidivorans</name>
    <dbReference type="NCBI Taxonomy" id="1921510"/>
    <lineage>
        <taxon>Bacteria</taxon>
        <taxon>Pseudomonadati</taxon>
        <taxon>Pseudomonadota</taxon>
        <taxon>Alphaproteobacteria</taxon>
        <taxon>Sphingomonadales</taxon>
        <taxon>Sphingomonadaceae</taxon>
        <taxon>Tardibacter</taxon>
    </lineage>
</organism>
<feature type="transmembrane region" description="Helical" evidence="6">
    <location>
        <begin position="197"/>
        <end position="216"/>
    </location>
</feature>
<evidence type="ECO:0000256" key="2">
    <source>
        <dbReference type="ARBA" id="ARBA00022448"/>
    </source>
</evidence>
<feature type="transmembrane region" description="Helical" evidence="6">
    <location>
        <begin position="244"/>
        <end position="263"/>
    </location>
</feature>
<name>A0A1L3ZUR9_9SPHN</name>
<protein>
    <submittedName>
        <fullName evidence="8">MFS transporter</fullName>
    </submittedName>
</protein>
<feature type="transmembrane region" description="Helical" evidence="6">
    <location>
        <begin position="151"/>
        <end position="177"/>
    </location>
</feature>
<dbReference type="InterPro" id="IPR036259">
    <property type="entry name" value="MFS_trans_sf"/>
</dbReference>
<evidence type="ECO:0000256" key="6">
    <source>
        <dbReference type="SAM" id="Phobius"/>
    </source>
</evidence>
<evidence type="ECO:0000259" key="7">
    <source>
        <dbReference type="PROSITE" id="PS50850"/>
    </source>
</evidence>
<feature type="transmembrane region" description="Helical" evidence="6">
    <location>
        <begin position="412"/>
        <end position="432"/>
    </location>
</feature>
<proteinExistence type="predicted"/>
<feature type="transmembrane region" description="Helical" evidence="6">
    <location>
        <begin position="64"/>
        <end position="85"/>
    </location>
</feature>
<sequence>MAYIPTSDTPEADHRPTGTVASRWGAVLAFMLVYIVSYIDRQVLTIVVDPVQHSLGIGDTEIGLLQGILFSSVLMVAAVPMSYLIDHFNRTRVLLACMVIWSLATLYCGFATSFVELVVGRIGLAIAEAVVPMAAMSVIGDLFPRHKVGRAAAVFMNGGYFGNGTAMLLSGWMIAWLTPMQGQPFPIIGTFEVWRGLFMGMAGLSLLVAVGLFFFLKEPPRRELVKEQASPESFWTFFWERRRFILSYCLFAGCISMIGYSLYAWPPTLLIRVHGMSPVEVGVIMGPLYLLTSVPGTALAAWLGGRCTPDRALQHLMLVMIAFMAVLTPLVLAMTLGSKQVAIIALGGVLLMYAAAHGAILTPMQLIAPNRMRGRLAAVSALIYATPGSLGPVFIGVLTDRVFKDPMALGEAMALTLGSACVLGVVAGFVVWRQAVAFEGNARERASSAPSALPSPIR</sequence>
<reference evidence="9" key="1">
    <citation type="submission" date="2016-11" db="EMBL/GenBank/DDBJ databases">
        <title>Complete Genome Sequence of alachlor-degrading Sphingomonas sp. strain JJ-A5.</title>
        <authorList>
            <person name="Lee H."/>
            <person name="Ka J.-O."/>
        </authorList>
    </citation>
    <scope>NUCLEOTIDE SEQUENCE [LARGE SCALE GENOMIC DNA]</scope>
    <source>
        <strain evidence="9">JJ-A5</strain>
    </source>
</reference>
<dbReference type="InterPro" id="IPR011701">
    <property type="entry name" value="MFS"/>
</dbReference>
<evidence type="ECO:0000313" key="8">
    <source>
        <dbReference type="EMBL" id="API59394.1"/>
    </source>
</evidence>
<accession>A0A1L3ZUR9</accession>
<keyword evidence="2" id="KW-0813">Transport</keyword>
<feature type="transmembrane region" description="Helical" evidence="6">
    <location>
        <begin position="283"/>
        <end position="304"/>
    </location>
</feature>
<feature type="transmembrane region" description="Helical" evidence="6">
    <location>
        <begin position="342"/>
        <end position="364"/>
    </location>
</feature>
<feature type="transmembrane region" description="Helical" evidence="6">
    <location>
        <begin position="316"/>
        <end position="336"/>
    </location>
</feature>
<evidence type="ECO:0000256" key="4">
    <source>
        <dbReference type="ARBA" id="ARBA00022989"/>
    </source>
</evidence>
<dbReference type="RefSeq" id="WP_072596951.1">
    <property type="nucleotide sequence ID" value="NZ_CP018221.1"/>
</dbReference>
<evidence type="ECO:0000256" key="3">
    <source>
        <dbReference type="ARBA" id="ARBA00022692"/>
    </source>
</evidence>
<dbReference type="STRING" id="1921510.BSL82_08790"/>
<dbReference type="OrthoDB" id="7187764at2"/>
<keyword evidence="4 6" id="KW-1133">Transmembrane helix</keyword>
<dbReference type="AlphaFoldDB" id="A0A1L3ZUR9"/>
<dbReference type="Gene3D" id="1.20.1250.20">
    <property type="entry name" value="MFS general substrate transporter like domains"/>
    <property type="match status" value="2"/>
</dbReference>
<comment type="subcellular location">
    <subcellularLocation>
        <location evidence="1">Membrane</location>
        <topology evidence="1">Multi-pass membrane protein</topology>
    </subcellularLocation>
</comment>
<feature type="transmembrane region" description="Helical" evidence="6">
    <location>
        <begin position="118"/>
        <end position="139"/>
    </location>
</feature>
<evidence type="ECO:0000256" key="5">
    <source>
        <dbReference type="ARBA" id="ARBA00023136"/>
    </source>
</evidence>